<keyword evidence="1" id="KW-0812">Transmembrane</keyword>
<keyword evidence="1" id="KW-1133">Transmembrane helix</keyword>
<comment type="caution">
    <text evidence="2">The sequence shown here is derived from an EMBL/GenBank/DDBJ whole genome shotgun (WGS) entry which is preliminary data.</text>
</comment>
<dbReference type="EMBL" id="PEZJ01000020">
    <property type="protein sequence ID" value="PIS13936.1"/>
    <property type="molecule type" value="Genomic_DNA"/>
</dbReference>
<feature type="transmembrane region" description="Helical" evidence="1">
    <location>
        <begin position="14"/>
        <end position="34"/>
    </location>
</feature>
<evidence type="ECO:0000313" key="2">
    <source>
        <dbReference type="EMBL" id="PIS13936.1"/>
    </source>
</evidence>
<dbReference type="Proteomes" id="UP000230033">
    <property type="component" value="Unassembled WGS sequence"/>
</dbReference>
<sequence>MAELTGERRVSSEFFTNLAVAWFSGGVITPVIVRPKTIQELLVFSLLGILGTIFSLRAASLIARGGK</sequence>
<accession>A0A2H0WMR2</accession>
<reference evidence="3" key="1">
    <citation type="submission" date="2017-09" db="EMBL/GenBank/DDBJ databases">
        <title>Depth-based differentiation of microbial function through sediment-hosted aquifers and enrichment of novel symbionts in the deep terrestrial subsurface.</title>
        <authorList>
            <person name="Probst A.J."/>
            <person name="Ladd B."/>
            <person name="Jarett J.K."/>
            <person name="Geller-Mcgrath D.E."/>
            <person name="Sieber C.M.K."/>
            <person name="Emerson J.B."/>
            <person name="Anantharaman K."/>
            <person name="Thomas B.C."/>
            <person name="Malmstrom R."/>
            <person name="Stieglmeier M."/>
            <person name="Klingl A."/>
            <person name="Woyke T."/>
            <person name="Ryan C.M."/>
            <person name="Banfield J.F."/>
        </authorList>
    </citation>
    <scope>NUCLEOTIDE SEQUENCE [LARGE SCALE GENOMIC DNA]</scope>
</reference>
<proteinExistence type="predicted"/>
<name>A0A2H0WMR2_9BACT</name>
<dbReference type="AlphaFoldDB" id="A0A2H0WMR2"/>
<organism evidence="2 3">
    <name type="scientific">Candidatus Shapirobacteria bacterium CG09_land_8_20_14_0_10_47_13</name>
    <dbReference type="NCBI Taxonomy" id="1974481"/>
    <lineage>
        <taxon>Bacteria</taxon>
        <taxon>Candidatus Shapironibacteriota</taxon>
    </lineage>
</organism>
<feature type="transmembrane region" description="Helical" evidence="1">
    <location>
        <begin position="41"/>
        <end position="63"/>
    </location>
</feature>
<keyword evidence="1" id="KW-0472">Membrane</keyword>
<evidence type="ECO:0000256" key="1">
    <source>
        <dbReference type="SAM" id="Phobius"/>
    </source>
</evidence>
<evidence type="ECO:0000313" key="3">
    <source>
        <dbReference type="Proteomes" id="UP000230033"/>
    </source>
</evidence>
<gene>
    <name evidence="2" type="ORF">COT65_01705</name>
</gene>
<protein>
    <submittedName>
        <fullName evidence="2">Uncharacterized protein</fullName>
    </submittedName>
</protein>